<dbReference type="Gene3D" id="3.40.50.850">
    <property type="entry name" value="Isochorismatase-like"/>
    <property type="match status" value="1"/>
</dbReference>
<gene>
    <name evidence="2" type="ORF">HP555_03875</name>
</gene>
<keyword evidence="3" id="KW-1185">Reference proteome</keyword>
<dbReference type="GO" id="GO:0016787">
    <property type="term" value="F:hydrolase activity"/>
    <property type="evidence" value="ECO:0007669"/>
    <property type="project" value="UniProtKB-KW"/>
</dbReference>
<sequence length="192" mass="21332">MKAETALIIIDMQNDFVLPGAPMHVAGGMDALANIKRVLQYFREQAFPVFHVIREYRADGSDIEITRLQGFLTEKAYCVPGTKGCDIVQGLEPLDNEYRVVKNRFSAFMNTELDFMLRRLGVQTIAVCGVQYPNCIRTTVFDGVALGYEVVLITDAAGAQTKEIARANIHDIANIGVECVSTDTFLHKIDRA</sequence>
<protein>
    <submittedName>
        <fullName evidence="2">Cysteine hydrolase</fullName>
    </submittedName>
</protein>
<dbReference type="InterPro" id="IPR000868">
    <property type="entry name" value="Isochorismatase-like_dom"/>
</dbReference>
<evidence type="ECO:0000259" key="1">
    <source>
        <dbReference type="Pfam" id="PF00857"/>
    </source>
</evidence>
<dbReference type="EMBL" id="CP054140">
    <property type="protein sequence ID" value="QQG65064.1"/>
    <property type="molecule type" value="Genomic_DNA"/>
</dbReference>
<dbReference type="RefSeq" id="WP_199263880.1">
    <property type="nucleotide sequence ID" value="NZ_CP054140.1"/>
</dbReference>
<keyword evidence="2" id="KW-0378">Hydrolase</keyword>
<dbReference type="InterPro" id="IPR036380">
    <property type="entry name" value="Isochorismatase-like_sf"/>
</dbReference>
<dbReference type="KEGG" id="dog:HP555_03875"/>
<dbReference type="SUPFAM" id="SSF52499">
    <property type="entry name" value="Isochorismatase-like hydrolases"/>
    <property type="match status" value="1"/>
</dbReference>
<dbReference type="Proteomes" id="UP000596092">
    <property type="component" value="Chromosome"/>
</dbReference>
<dbReference type="AlphaFoldDB" id="A0A7T5VC35"/>
<evidence type="ECO:0000313" key="3">
    <source>
        <dbReference type="Proteomes" id="UP000596092"/>
    </source>
</evidence>
<evidence type="ECO:0000313" key="2">
    <source>
        <dbReference type="EMBL" id="QQG65064.1"/>
    </source>
</evidence>
<reference evidence="2 3" key="1">
    <citation type="submission" date="2020-05" db="EMBL/GenBank/DDBJ databases">
        <title>Complete genome of Desulfobulbus oligotrophicus.</title>
        <authorList>
            <person name="Podar M."/>
        </authorList>
    </citation>
    <scope>NUCLEOTIDE SEQUENCE [LARGE SCALE GENOMIC DNA]</scope>
    <source>
        <strain evidence="2 3">Prop6</strain>
    </source>
</reference>
<proteinExistence type="predicted"/>
<feature type="domain" description="Isochorismatase-like" evidence="1">
    <location>
        <begin position="5"/>
        <end position="183"/>
    </location>
</feature>
<dbReference type="Pfam" id="PF00857">
    <property type="entry name" value="Isochorismatase"/>
    <property type="match status" value="1"/>
</dbReference>
<dbReference type="CDD" id="cd00431">
    <property type="entry name" value="cysteine_hydrolases"/>
    <property type="match status" value="1"/>
</dbReference>
<accession>A0A7T5VC35</accession>
<organism evidence="2 3">
    <name type="scientific">Desulfobulbus oligotrophicus</name>
    <dbReference type="NCBI Taxonomy" id="1909699"/>
    <lineage>
        <taxon>Bacteria</taxon>
        <taxon>Pseudomonadati</taxon>
        <taxon>Thermodesulfobacteriota</taxon>
        <taxon>Desulfobulbia</taxon>
        <taxon>Desulfobulbales</taxon>
        <taxon>Desulfobulbaceae</taxon>
        <taxon>Desulfobulbus</taxon>
    </lineage>
</organism>
<dbReference type="PANTHER" id="PTHR47044">
    <property type="entry name" value="OS02G0276400 PROTEIN"/>
    <property type="match status" value="1"/>
</dbReference>
<name>A0A7T5VC35_9BACT</name>